<protein>
    <recommendedName>
        <fullName evidence="2">HTH cro/C1-type domain-containing protein</fullName>
    </recommendedName>
</protein>
<dbReference type="InterPro" id="IPR001387">
    <property type="entry name" value="Cro/C1-type_HTH"/>
</dbReference>
<feature type="domain" description="HTH cro/C1-type" evidence="2">
    <location>
        <begin position="15"/>
        <end position="69"/>
    </location>
</feature>
<name>A0A2T8F666_9ACTN</name>
<dbReference type="Pfam" id="PF01381">
    <property type="entry name" value="HTH_3"/>
    <property type="match status" value="1"/>
</dbReference>
<dbReference type="Gene3D" id="1.10.260.40">
    <property type="entry name" value="lambda repressor-like DNA-binding domains"/>
    <property type="match status" value="1"/>
</dbReference>
<sequence>MHYAHMTNMRLAAWLQSKRRESNMTQQQVAAEVGVHQTRVSHWERGSRFPNPEQLEALASLFGVKAETLVAEHLVDNDVERALMNDPLLRNDDKQALMTLYRTATRATAL</sequence>
<dbReference type="PROSITE" id="PS50943">
    <property type="entry name" value="HTH_CROC1"/>
    <property type="match status" value="1"/>
</dbReference>
<dbReference type="Proteomes" id="UP000246018">
    <property type="component" value="Unassembled WGS sequence"/>
</dbReference>
<organism evidence="3 4">
    <name type="scientific">Nocardioides gansuensis</name>
    <dbReference type="NCBI Taxonomy" id="2138300"/>
    <lineage>
        <taxon>Bacteria</taxon>
        <taxon>Bacillati</taxon>
        <taxon>Actinomycetota</taxon>
        <taxon>Actinomycetes</taxon>
        <taxon>Propionibacteriales</taxon>
        <taxon>Nocardioidaceae</taxon>
        <taxon>Nocardioides</taxon>
    </lineage>
</organism>
<dbReference type="GO" id="GO:0003677">
    <property type="term" value="F:DNA binding"/>
    <property type="evidence" value="ECO:0007669"/>
    <property type="project" value="UniProtKB-KW"/>
</dbReference>
<dbReference type="EMBL" id="QDGZ01000009">
    <property type="protein sequence ID" value="PVG81201.1"/>
    <property type="molecule type" value="Genomic_DNA"/>
</dbReference>
<evidence type="ECO:0000259" key="2">
    <source>
        <dbReference type="PROSITE" id="PS50943"/>
    </source>
</evidence>
<dbReference type="PANTHER" id="PTHR46558">
    <property type="entry name" value="TRACRIPTIONAL REGULATORY PROTEIN-RELATED-RELATED"/>
    <property type="match status" value="1"/>
</dbReference>
<evidence type="ECO:0000313" key="3">
    <source>
        <dbReference type="EMBL" id="PVG81201.1"/>
    </source>
</evidence>
<dbReference type="SMART" id="SM00530">
    <property type="entry name" value="HTH_XRE"/>
    <property type="match status" value="1"/>
</dbReference>
<keyword evidence="1" id="KW-0238">DNA-binding</keyword>
<comment type="caution">
    <text evidence="3">The sequence shown here is derived from an EMBL/GenBank/DDBJ whole genome shotgun (WGS) entry which is preliminary data.</text>
</comment>
<reference evidence="3 4" key="1">
    <citation type="submission" date="2018-04" db="EMBL/GenBank/DDBJ databases">
        <title>Genome of Nocardioides gansuensis WSJ-1.</title>
        <authorList>
            <person name="Wu S."/>
            <person name="Wang G."/>
        </authorList>
    </citation>
    <scope>NUCLEOTIDE SEQUENCE [LARGE SCALE GENOMIC DNA]</scope>
    <source>
        <strain evidence="3 4">WSJ-1</strain>
    </source>
</reference>
<evidence type="ECO:0000313" key="4">
    <source>
        <dbReference type="Proteomes" id="UP000246018"/>
    </source>
</evidence>
<gene>
    <name evidence="3" type="ORF">DDE18_18790</name>
</gene>
<dbReference type="InterPro" id="IPR010982">
    <property type="entry name" value="Lambda_DNA-bd_dom_sf"/>
</dbReference>
<dbReference type="CDD" id="cd00093">
    <property type="entry name" value="HTH_XRE"/>
    <property type="match status" value="1"/>
</dbReference>
<accession>A0A2T8F666</accession>
<keyword evidence="4" id="KW-1185">Reference proteome</keyword>
<dbReference type="PANTHER" id="PTHR46558:SF11">
    <property type="entry name" value="HTH-TYPE TRANSCRIPTIONAL REGULATOR XRE"/>
    <property type="match status" value="1"/>
</dbReference>
<proteinExistence type="predicted"/>
<evidence type="ECO:0000256" key="1">
    <source>
        <dbReference type="ARBA" id="ARBA00023125"/>
    </source>
</evidence>
<dbReference type="SUPFAM" id="SSF47413">
    <property type="entry name" value="lambda repressor-like DNA-binding domains"/>
    <property type="match status" value="1"/>
</dbReference>
<dbReference type="AlphaFoldDB" id="A0A2T8F666"/>